<dbReference type="NCBIfam" id="TIGR02937">
    <property type="entry name" value="sigma70-ECF"/>
    <property type="match status" value="1"/>
</dbReference>
<dbReference type="EMBL" id="OC914835">
    <property type="protein sequence ID" value="CAD7636569.1"/>
    <property type="molecule type" value="Genomic_DNA"/>
</dbReference>
<feature type="domain" description="RNA polymerase sigma factor 70 region 1.1" evidence="7">
    <location>
        <begin position="8"/>
        <end position="82"/>
    </location>
</feature>
<dbReference type="SUPFAM" id="SSF55681">
    <property type="entry name" value="Class II aaRS and biotin synthetases"/>
    <property type="match status" value="1"/>
</dbReference>
<dbReference type="GO" id="GO:0016491">
    <property type="term" value="F:oxidoreductase activity"/>
    <property type="evidence" value="ECO:0007669"/>
    <property type="project" value="InterPro"/>
</dbReference>
<dbReference type="FunFam" id="1.10.220.120:FF:000001">
    <property type="entry name" value="RNA polymerase sigma factor RpoD"/>
    <property type="match status" value="1"/>
</dbReference>
<dbReference type="EMBL" id="CAJPVJ010000010">
    <property type="protein sequence ID" value="CAG2157722.1"/>
    <property type="molecule type" value="Genomic_DNA"/>
</dbReference>
<evidence type="ECO:0000259" key="11">
    <source>
        <dbReference type="Pfam" id="PF21948"/>
    </source>
</evidence>
<dbReference type="InterPro" id="IPR007627">
    <property type="entry name" value="RNA_pol_sigma70_r2"/>
</dbReference>
<dbReference type="PANTHER" id="PTHR30603">
    <property type="entry name" value="RNA POLYMERASE SIGMA FACTOR RPO"/>
    <property type="match status" value="1"/>
</dbReference>
<dbReference type="PRINTS" id="PR00046">
    <property type="entry name" value="SIGMA70FCT"/>
</dbReference>
<evidence type="ECO:0000259" key="9">
    <source>
        <dbReference type="Pfam" id="PF04542"/>
    </source>
</evidence>
<proteinExistence type="inferred from homology"/>
<dbReference type="Pfam" id="PF04546">
    <property type="entry name" value="Sigma70_ner"/>
    <property type="match status" value="1"/>
</dbReference>
<accession>A0A7R9L7L4</accession>
<feature type="domain" description="RNA polymerase sigma-70 region 2" evidence="9">
    <location>
        <begin position="310"/>
        <end position="350"/>
    </location>
</feature>
<dbReference type="Proteomes" id="UP000728032">
    <property type="component" value="Unassembled WGS sequence"/>
</dbReference>
<dbReference type="GO" id="GO:0003677">
    <property type="term" value="F:DNA binding"/>
    <property type="evidence" value="ECO:0007669"/>
    <property type="project" value="UniProtKB-KW"/>
</dbReference>
<dbReference type="PANTHER" id="PTHR30603:SF60">
    <property type="entry name" value="RNA POLYMERASE SIGMA FACTOR RPOD"/>
    <property type="match status" value="1"/>
</dbReference>
<dbReference type="InterPro" id="IPR056798">
    <property type="entry name" value="ADH_Fe_C"/>
</dbReference>
<evidence type="ECO:0000259" key="12">
    <source>
        <dbReference type="Pfam" id="PF25137"/>
    </source>
</evidence>
<evidence type="ECO:0000259" key="7">
    <source>
        <dbReference type="Pfam" id="PF03979"/>
    </source>
</evidence>
<dbReference type="FunFam" id="1.10.10.10:FF:000002">
    <property type="entry name" value="RNA polymerase sigma factor SigA"/>
    <property type="match status" value="1"/>
</dbReference>
<protein>
    <recommendedName>
        <fullName evidence="15">RNA polymerase sigma factor RpoD</fullName>
    </recommendedName>
</protein>
<dbReference type="SUPFAM" id="SSF88946">
    <property type="entry name" value="Sigma2 domain of RNA polymerase sigma factors"/>
    <property type="match status" value="1"/>
</dbReference>
<keyword evidence="2" id="KW-0805">Transcription regulation</keyword>
<dbReference type="InterPro" id="IPR050239">
    <property type="entry name" value="Sigma-70_RNA_pol_init_factors"/>
</dbReference>
<dbReference type="InterPro" id="IPR007624">
    <property type="entry name" value="RNA_pol_sigma70_r3"/>
</dbReference>
<evidence type="ECO:0000259" key="10">
    <source>
        <dbReference type="Pfam" id="PF04546"/>
    </source>
</evidence>
<sequence>MSEMHSPTSQVAALISRGKEQGYLTYAEVNDHLPDSITESEQIEDIIQMLQDVGIPVHERAPETDDAMFEGNSEAGDEVAEEEAAAVLASVENEPGRTTDPVRYLDPESDEVIPEVLEDEAEVIVEEEDTSAKPTKEVKLDDEDEEEESESDDDSEGESGPDPEIAKARFEELEAVWNSAKVAIAQHGRNSTQEMIRGTHEQIRTSEREVMRYAVRRGRMDRTQFRTSFPGQESNPAWLDEQIAKAPAELKGYLEKVRPDVLAFQQKIADIEKNLDLNVKEIKDISKRMAIGEAKARRAKKEMVEANLRNIGLMKAVDKFEYRRGYKFSTYATWWIRQAITRSIADQARTIRIPVHMIETINKINRVSRQLLQEMGREPTPEELGERLEMDEVKVRKVLKIAKEPISMETPIGDDEDSHLGDFIEDSNITSPVDAATSEGLKEATREVLENLTEREAKVLKMRFGIDMPTDHTLEEVENLMINLLKKYDVDAYAKADAPGVYVNERKIGSLGFKIRRGRSYHGFRNEQAYVKLMMDVIGRVIAGHAALEHIPFELASLGAKRPMIITDKGSEVTLAAVVSDNQKNVKMAFASNYLMPHAAILDPRMTQTLPPHLTAMTAMDAMTHAVEAYTCIAANPISDAYATAAIKKISTSLFDVLDHPSDATGRLELAQASTMAGAVAHLPHGLCMNLFLPYVLEYNKEVNGDKIADLLLPLAGADIYAQTPANQRADKAIETLNTMRDRVYHLTKLPRTLSETEGAIGTKSMFAVMSSTDEMLTAPDSK</sequence>
<feature type="compositionally biased region" description="Basic and acidic residues" evidence="6">
    <location>
        <begin position="130"/>
        <end position="139"/>
    </location>
</feature>
<keyword evidence="4" id="KW-0238">DNA-binding</keyword>
<name>A0A7R9L7L4_9ACAR</name>
<dbReference type="GO" id="GO:0006352">
    <property type="term" value="P:DNA-templated transcription initiation"/>
    <property type="evidence" value="ECO:0007669"/>
    <property type="project" value="InterPro"/>
</dbReference>
<dbReference type="HAMAP" id="MF_00963">
    <property type="entry name" value="Sigma70_RpoD_SigA"/>
    <property type="match status" value="1"/>
</dbReference>
<comment type="similarity">
    <text evidence="1">Belongs to the sigma-70 factor family.</text>
</comment>
<dbReference type="GO" id="GO:0046872">
    <property type="term" value="F:metal ion binding"/>
    <property type="evidence" value="ECO:0007669"/>
    <property type="project" value="InterPro"/>
</dbReference>
<dbReference type="Gene3D" id="1.10.10.10">
    <property type="entry name" value="Winged helix-like DNA-binding domain superfamily/Winged helix DNA-binding domain"/>
    <property type="match status" value="2"/>
</dbReference>
<dbReference type="PROSITE" id="PS00913">
    <property type="entry name" value="ADH_IRON_1"/>
    <property type="match status" value="1"/>
</dbReference>
<dbReference type="Gene3D" id="3.40.50.1970">
    <property type="match status" value="1"/>
</dbReference>
<evidence type="ECO:0000256" key="2">
    <source>
        <dbReference type="ARBA" id="ARBA00023015"/>
    </source>
</evidence>
<keyword evidence="3" id="KW-0731">Sigma factor</keyword>
<dbReference type="Pfam" id="PF04542">
    <property type="entry name" value="Sigma70_r2"/>
    <property type="match status" value="1"/>
</dbReference>
<dbReference type="InterPro" id="IPR018211">
    <property type="entry name" value="ADH_Fe_CS"/>
</dbReference>
<evidence type="ECO:0000256" key="5">
    <source>
        <dbReference type="ARBA" id="ARBA00023163"/>
    </source>
</evidence>
<dbReference type="InterPro" id="IPR007631">
    <property type="entry name" value="RNA_pol_sigma_70_non-ess"/>
</dbReference>
<dbReference type="Pfam" id="PF04539">
    <property type="entry name" value="Sigma70_r3"/>
    <property type="match status" value="1"/>
</dbReference>
<evidence type="ECO:0000256" key="4">
    <source>
        <dbReference type="ARBA" id="ARBA00023125"/>
    </source>
</evidence>
<evidence type="ECO:0000313" key="13">
    <source>
        <dbReference type="EMBL" id="CAD7636569.1"/>
    </source>
</evidence>
<dbReference type="Gene3D" id="1.10.601.10">
    <property type="entry name" value="RNA Polymerase Primary Sigma Factor"/>
    <property type="match status" value="2"/>
</dbReference>
<dbReference type="InterPro" id="IPR013325">
    <property type="entry name" value="RNA_pol_sigma_r2"/>
</dbReference>
<evidence type="ECO:0000256" key="6">
    <source>
        <dbReference type="SAM" id="MobiDB-lite"/>
    </source>
</evidence>
<dbReference type="InterPro" id="IPR036388">
    <property type="entry name" value="WH-like_DNA-bd_sf"/>
</dbReference>
<feature type="domain" description="BPL/LPL catalytic" evidence="11">
    <location>
        <begin position="471"/>
        <end position="524"/>
    </location>
</feature>
<evidence type="ECO:0000256" key="1">
    <source>
        <dbReference type="ARBA" id="ARBA00007788"/>
    </source>
</evidence>
<evidence type="ECO:0008006" key="15">
    <source>
        <dbReference type="Google" id="ProtNLM"/>
    </source>
</evidence>
<reference evidence="13" key="1">
    <citation type="submission" date="2020-11" db="EMBL/GenBank/DDBJ databases">
        <authorList>
            <person name="Tran Van P."/>
        </authorList>
    </citation>
    <scope>NUCLEOTIDE SEQUENCE</scope>
</reference>
<evidence type="ECO:0000313" key="14">
    <source>
        <dbReference type="Proteomes" id="UP000728032"/>
    </source>
</evidence>
<dbReference type="Gene3D" id="1.10.220.120">
    <property type="entry name" value="Sigma-70 factor, region 1.1"/>
    <property type="match status" value="1"/>
</dbReference>
<dbReference type="SUPFAM" id="SSF56796">
    <property type="entry name" value="Dehydroquinate synthase-like"/>
    <property type="match status" value="1"/>
</dbReference>
<dbReference type="InterPro" id="IPR014284">
    <property type="entry name" value="RNA_pol_sigma-70_dom"/>
</dbReference>
<feature type="domain" description="Fe-containing alcohol dehydrogenase-like C-terminal" evidence="12">
    <location>
        <begin position="615"/>
        <end position="679"/>
    </location>
</feature>
<organism evidence="13">
    <name type="scientific">Oppiella nova</name>
    <dbReference type="NCBI Taxonomy" id="334625"/>
    <lineage>
        <taxon>Eukaryota</taxon>
        <taxon>Metazoa</taxon>
        <taxon>Ecdysozoa</taxon>
        <taxon>Arthropoda</taxon>
        <taxon>Chelicerata</taxon>
        <taxon>Arachnida</taxon>
        <taxon>Acari</taxon>
        <taxon>Acariformes</taxon>
        <taxon>Sarcoptiformes</taxon>
        <taxon>Oribatida</taxon>
        <taxon>Brachypylina</taxon>
        <taxon>Oppioidea</taxon>
        <taxon>Oppiidae</taxon>
        <taxon>Oppiella</taxon>
    </lineage>
</organism>
<dbReference type="InterPro" id="IPR004143">
    <property type="entry name" value="BPL_LPL_catalytic"/>
</dbReference>
<dbReference type="OrthoDB" id="6422534at2759"/>
<gene>
    <name evidence="13" type="ORF">ONB1V03_LOCUS272</name>
</gene>
<dbReference type="InterPro" id="IPR042189">
    <property type="entry name" value="RNA_pol_sigma_70_r1_1_sf"/>
</dbReference>
<feature type="domain" description="RNA polymerase sigma factor 70 non-essential" evidence="10">
    <location>
        <begin position="195"/>
        <end position="272"/>
    </location>
</feature>
<dbReference type="Gene3D" id="1.20.1090.10">
    <property type="entry name" value="Dehydroquinate synthase-like - alpha domain"/>
    <property type="match status" value="1"/>
</dbReference>
<dbReference type="AlphaFoldDB" id="A0A7R9L7L4"/>
<dbReference type="InterPro" id="IPR028630">
    <property type="entry name" value="Sigma70_RpoD"/>
</dbReference>
<evidence type="ECO:0000256" key="3">
    <source>
        <dbReference type="ARBA" id="ARBA00023082"/>
    </source>
</evidence>
<evidence type="ECO:0000259" key="8">
    <source>
        <dbReference type="Pfam" id="PF04539"/>
    </source>
</evidence>
<dbReference type="InterPro" id="IPR000943">
    <property type="entry name" value="RNA_pol_sigma70"/>
</dbReference>
<dbReference type="GO" id="GO:0016987">
    <property type="term" value="F:sigma factor activity"/>
    <property type="evidence" value="ECO:0007669"/>
    <property type="project" value="UniProtKB-KW"/>
</dbReference>
<dbReference type="SUPFAM" id="SSF88659">
    <property type="entry name" value="Sigma3 and sigma4 domains of RNA polymerase sigma factors"/>
    <property type="match status" value="2"/>
</dbReference>
<keyword evidence="5" id="KW-0804">Transcription</keyword>
<feature type="compositionally biased region" description="Acidic residues" evidence="6">
    <location>
        <begin position="140"/>
        <end position="161"/>
    </location>
</feature>
<dbReference type="Pfam" id="PF21948">
    <property type="entry name" value="LplA-B_cat"/>
    <property type="match status" value="1"/>
</dbReference>
<feature type="region of interest" description="Disordered" evidence="6">
    <location>
        <begin position="123"/>
        <end position="163"/>
    </location>
</feature>
<dbReference type="InterPro" id="IPR045864">
    <property type="entry name" value="aa-tRNA-synth_II/BPL/LPL"/>
</dbReference>
<dbReference type="Pfam" id="PF25137">
    <property type="entry name" value="ADH_Fe_C"/>
    <property type="match status" value="1"/>
</dbReference>
<keyword evidence="14" id="KW-1185">Reference proteome</keyword>
<dbReference type="Pfam" id="PF03979">
    <property type="entry name" value="Sigma70_r1_1"/>
    <property type="match status" value="1"/>
</dbReference>
<feature type="domain" description="RNA polymerase sigma-70 region 3" evidence="8">
    <location>
        <begin position="359"/>
        <end position="435"/>
    </location>
</feature>
<dbReference type="InterPro" id="IPR013324">
    <property type="entry name" value="RNA_pol_sigma_r3/r4-like"/>
</dbReference>
<dbReference type="InterPro" id="IPR007127">
    <property type="entry name" value="RNA_pol_sigma_70_r1_1"/>
</dbReference>